<dbReference type="GO" id="GO:0007032">
    <property type="term" value="P:endosome organization"/>
    <property type="evidence" value="ECO:0007669"/>
    <property type="project" value="InterPro"/>
</dbReference>
<dbReference type="GeneTree" id="ENSGT00390000017582"/>
<dbReference type="SUPFAM" id="SSF48371">
    <property type="entry name" value="ARM repeat"/>
    <property type="match status" value="2"/>
</dbReference>
<dbReference type="Proteomes" id="UP000694559">
    <property type="component" value="Unplaced"/>
</dbReference>
<dbReference type="FunFam" id="1.25.10.10:FF:000072">
    <property type="entry name" value="dnaJ homolog subfamily C member 13 isoform X2"/>
    <property type="match status" value="1"/>
</dbReference>
<dbReference type="GO" id="GO:0010008">
    <property type="term" value="C:endosome membrane"/>
    <property type="evidence" value="ECO:0007669"/>
    <property type="project" value="TreeGrafter"/>
</dbReference>
<gene>
    <name evidence="2" type="primary">DNAJC13</name>
</gene>
<organism evidence="2 3">
    <name type="scientific">Naja naja</name>
    <name type="common">Indian cobra</name>
    <dbReference type="NCBI Taxonomy" id="35670"/>
    <lineage>
        <taxon>Eukaryota</taxon>
        <taxon>Metazoa</taxon>
        <taxon>Chordata</taxon>
        <taxon>Craniata</taxon>
        <taxon>Vertebrata</taxon>
        <taxon>Euteleostomi</taxon>
        <taxon>Lepidosauria</taxon>
        <taxon>Squamata</taxon>
        <taxon>Bifurcata</taxon>
        <taxon>Unidentata</taxon>
        <taxon>Episquamata</taxon>
        <taxon>Toxicofera</taxon>
        <taxon>Serpentes</taxon>
        <taxon>Colubroidea</taxon>
        <taxon>Elapidae</taxon>
        <taxon>Elapinae</taxon>
        <taxon>Naja</taxon>
    </lineage>
</organism>
<dbReference type="SMART" id="SM00271">
    <property type="entry name" value="DnaJ"/>
    <property type="match status" value="1"/>
</dbReference>
<dbReference type="Pfam" id="PF14237">
    <property type="entry name" value="GYF_2"/>
    <property type="match status" value="1"/>
</dbReference>
<dbReference type="Pfam" id="PF19432">
    <property type="entry name" value="RME-8_N"/>
    <property type="match status" value="1"/>
</dbReference>
<dbReference type="Pfam" id="PF00226">
    <property type="entry name" value="DnaJ"/>
    <property type="match status" value="1"/>
</dbReference>
<dbReference type="FunFam" id="1.10.287.110:FF:000007">
    <property type="entry name" value="DnaJ (Hsp40) homolog, subfamily C, member 13"/>
    <property type="match status" value="1"/>
</dbReference>
<evidence type="ECO:0000313" key="2">
    <source>
        <dbReference type="Ensembl" id="ENSNNAP00000025604.1"/>
    </source>
</evidence>
<dbReference type="InterPro" id="IPR001623">
    <property type="entry name" value="DnaJ_domain"/>
</dbReference>
<proteinExistence type="predicted"/>
<dbReference type="GO" id="GO:0006898">
    <property type="term" value="P:receptor-mediated endocytosis"/>
    <property type="evidence" value="ECO:0007669"/>
    <property type="project" value="TreeGrafter"/>
</dbReference>
<dbReference type="Gene3D" id="1.10.287.110">
    <property type="entry name" value="DnaJ domain"/>
    <property type="match status" value="1"/>
</dbReference>
<dbReference type="SUPFAM" id="SSF46565">
    <property type="entry name" value="Chaperone J-domain"/>
    <property type="match status" value="1"/>
</dbReference>
<dbReference type="InterPro" id="IPR044978">
    <property type="entry name" value="GRV2/DNAJC13"/>
</dbReference>
<dbReference type="InterPro" id="IPR045802">
    <property type="entry name" value="GRV2/DNAJC13_N"/>
</dbReference>
<dbReference type="GO" id="GO:2000641">
    <property type="term" value="P:regulation of early endosome to late endosome transport"/>
    <property type="evidence" value="ECO:0007669"/>
    <property type="project" value="InterPro"/>
</dbReference>
<dbReference type="PROSITE" id="PS50076">
    <property type="entry name" value="DNAJ_2"/>
    <property type="match status" value="1"/>
</dbReference>
<reference evidence="2" key="2">
    <citation type="submission" date="2025-09" db="UniProtKB">
        <authorList>
            <consortium name="Ensembl"/>
        </authorList>
    </citation>
    <scope>IDENTIFICATION</scope>
</reference>
<sequence>MNIIRENKDLACFYTTKHSWRGRYKRVFSIGTHGITTYNPNTLEVTNQWPYGDICSINPVGKGQGTEFSLTFRKGSGKKSETLKFSTEHRAELLTEALRFRTDFAEGKITGRRYNSYKHHWSDSSKPVILEVTPGGFDQINPTTNAILCSYDYRYIEGFVDLSDYPGGFCIIYGGFSRLHLFASEQREDIIKSAIEHAGNYIGISLRTRKEPLEFEQYLSLRFGKYSSDEYVTSLAEFVVQKISPRHAEPVKRILALTETCLVERDPATYNIATLKPLGEVFALVCDSENPQLFTIEFIKGQIRKYSSTERDSLLASLLDGVRASGNRDVCVKMTPTEKGQRWGLLSMPVEEEVESLHLRFLAAPPNGNFADAVFRFNSNISYSGVLHAVTQDGLFSENKEKLINNAITALLSQEGDITASIAELESQFQAVRRLVASKAGFLAFTQLPKFRERLGVKVVKALKRNNDGVTHASIDMLCALMCPMHDDYDLRQEQLNKASLLSSKKFLENLLEKFNSHVEYGTGALVISSLLDFLTFALCAPYSETTEGQQFDMLLEMVASNGRTLFKLFQHPSMAIVKGAGLVMKAIIEEGDKEIATKMQELALSEGALPHHLHTAMFTISTDQRMRTNRQLSRHLVGLWTAENATALNLLKRILPSGLLAYLDNNDPVPEKDWDRMHIRDNLKIVKITQLNFHYFLPEWQRLAGKAAKGVEKFAKEKVDLVLMHWRDKMGIAQKENLNQKPVILRKRRQRIKIQANWDLFYYRFLQDHARSNLIWNFKTREELRDSLETEMRAFQIDRELGSTNVISWNHHEFEVKYECLSEEIKIGDYYLRLLLEEDESEESEAIKKSSEFFNELYHRFLLTPKINMKCLCLQALAIVYGRCYEEIGPFGDTRYIVGMLERCIDRLERDRLIIFLNKLILNKKNVKELMDSNGIRILVDLLTLAHLHTSRATVPFQSNVIEAAPDMKRDSEKEWYYGNAEKERRGPYSFNEMQELWTEGKLTSKTRCWAQGMDGWRPLQVIPQLKWCLLATGQAVLNETDLATLILNMLVTMCSYFPSRDQDNAIIRPLPKVKRLLSDNTCLPHIIQLLSNNPQLPRLYLSGIFFFIMMYTGSNVLPVARFLKYTHSKQAFKSEEAKGQDIVQRSILGHILPEAMVCYLENYEPEKFSEIFLGEFDTPEAIWSNEMRRLMIEKIAAHLADFTPRLQSNTRALYQYCPIPVINYPQLENELFCNIYYLRHLCDKLRFPDWPIKDPVKLLKDTLETWKKEVEKKAPTMSIDDAYEVLNLPKGQGLHDESKIRKAYFKLAQKYHPDKNPEGRDMFEKVNKGYEFLCTKSSKIIDGPDPENITLILKTQSILFNRHREDLKPYKYAGYPMLIKTIMIETSDNLLFSKESPLLPAAAELAFYTVNCSALNAEELRRENGIEVLQEAFNRCVAVLTRSSKPEDMSVQVCGHISKCYSVAAQFEDCREKITEMPNIIKDLCRVLYYGKNIPRVASIGVECVSSFAVDYWLQTHLFQAGVLWYLLCYLFYYDYTLEESGIKKNEDSNQQEVANTLAKLSLLALGRLGGYFSEAQTTPENPAIRKSLGVLLTPYITRKLAVVSPAEILKMLNSNTESPYLIWNNRTRVELLEFLESQQESMIKTGECDKSYGSEFVFSDHAKELIVGEIFVRIYNEVPTFQLELPKAFAASLLDYIGSQAQYLHTLMAITQTGKVESNQHGERLRRVEMALEALRNVIKHNPGSECECIGHFKLLFSLLRVHGAGQVQQLALEVVNIVTSNQDCVNNIAEAVVLSNLLALLHSLPSSRQLVLETLYALTSNTKIVKEAMLKGALIYLLDMFCNSTHPQVRSQTAELFAKMTTDKLVGPKVRIILMKFLPSVFMDAMRDNPEAAVHIFEGTHENPELIWNDNSREKVSTTIREMMLEHFKLQRDNPDINWKLPEDFAVVYGEAEGELSVGGVFLRIFIAQPAWVLRKPREFLIALLEKFTELLEKNNPHGETLETITTATVCLFSAQPQLADQVPPLGHLPKILQAMNHKNNAIPKSAMRVIHMLSDNELCVRSMAVLETIGPLMNGMKKRSDNVGIACEALNRMFQKEQNDLVVQALKAELVPYLLKLLEGVGLENLESPSATKAQIVKALKSMTRSLQYGEQVNEILSQSSIWSAFKDQKHDLFISETQTAGYLTGPGVAGYLTAGRPSSVMPNVPPPVDHEAGDIG</sequence>
<dbReference type="InterPro" id="IPR016024">
    <property type="entry name" value="ARM-type_fold"/>
</dbReference>
<dbReference type="InterPro" id="IPR035445">
    <property type="entry name" value="GYF-like_dom_sf"/>
</dbReference>
<dbReference type="Gene3D" id="1.25.10.10">
    <property type="entry name" value="Leucine-rich Repeat Variant"/>
    <property type="match status" value="2"/>
</dbReference>
<name>A0A8C6YAV4_NAJNA</name>
<dbReference type="CDD" id="cd06257">
    <property type="entry name" value="DnaJ"/>
    <property type="match status" value="1"/>
</dbReference>
<dbReference type="InterPro" id="IPR036869">
    <property type="entry name" value="J_dom_sf"/>
</dbReference>
<protein>
    <submittedName>
        <fullName evidence="2">DnaJ heat shock protein family (Hsp40) member C13</fullName>
    </submittedName>
</protein>
<dbReference type="PANTHER" id="PTHR36983">
    <property type="entry name" value="DNAJ HOMOLOG SUBFAMILY C MEMBER 13"/>
    <property type="match status" value="1"/>
</dbReference>
<keyword evidence="3" id="KW-1185">Reference proteome</keyword>
<dbReference type="Ensembl" id="ENSNNAT00000026840.1">
    <property type="protein sequence ID" value="ENSNNAP00000025604.1"/>
    <property type="gene ID" value="ENSNNAG00000016521.1"/>
</dbReference>
<dbReference type="PANTHER" id="PTHR36983:SF2">
    <property type="entry name" value="DNAJ HOMOLOG SUBFAMILY C MEMBER 13"/>
    <property type="match status" value="1"/>
</dbReference>
<accession>A0A8C6YAV4</accession>
<feature type="domain" description="J" evidence="1">
    <location>
        <begin position="1283"/>
        <end position="1340"/>
    </location>
</feature>
<evidence type="ECO:0000313" key="3">
    <source>
        <dbReference type="Proteomes" id="UP000694559"/>
    </source>
</evidence>
<dbReference type="FunFam" id="1.25.10.10:FF:000133">
    <property type="entry name" value="DnaJ heat shock protein family (Hsp40) member C13"/>
    <property type="match status" value="1"/>
</dbReference>
<dbReference type="SUPFAM" id="SSF55277">
    <property type="entry name" value="GYF domain"/>
    <property type="match status" value="1"/>
</dbReference>
<dbReference type="InterPro" id="IPR025640">
    <property type="entry name" value="GYF_2"/>
</dbReference>
<evidence type="ECO:0000259" key="1">
    <source>
        <dbReference type="PROSITE" id="PS50076"/>
    </source>
</evidence>
<dbReference type="OrthoDB" id="69656at2759"/>
<dbReference type="InterPro" id="IPR011989">
    <property type="entry name" value="ARM-like"/>
</dbReference>
<reference evidence="2" key="1">
    <citation type="submission" date="2025-08" db="UniProtKB">
        <authorList>
            <consortium name="Ensembl"/>
        </authorList>
    </citation>
    <scope>IDENTIFICATION</scope>
</reference>